<dbReference type="PROSITE" id="PS51371">
    <property type="entry name" value="CBS"/>
    <property type="match status" value="1"/>
</dbReference>
<dbReference type="Pfam" id="PF00990">
    <property type="entry name" value="GGDEF"/>
    <property type="match status" value="1"/>
</dbReference>
<reference evidence="6 7" key="1">
    <citation type="journal article" date="1992" name="Lakartidningen">
        <title>[Penicillin V and not amoxicillin is the first choice preparation in acute otitis].</title>
        <authorList>
            <person name="Kamme C."/>
            <person name="Lundgren K."/>
            <person name="Prellner K."/>
        </authorList>
    </citation>
    <scope>NUCLEOTIDE SEQUENCE [LARGE SCALE GENOMIC DNA]</scope>
    <source>
        <strain evidence="6 7">W1</strain>
    </source>
</reference>
<dbReference type="InterPro" id="IPR043128">
    <property type="entry name" value="Rev_trsase/Diguanyl_cyclase"/>
</dbReference>
<dbReference type="PANTHER" id="PTHR45138">
    <property type="entry name" value="REGULATORY COMPONENTS OF SENSORY TRANSDUCTION SYSTEM"/>
    <property type="match status" value="1"/>
</dbReference>
<evidence type="ECO:0000313" key="7">
    <source>
        <dbReference type="Proteomes" id="UP000325116"/>
    </source>
</evidence>
<feature type="domain" description="CBS" evidence="5">
    <location>
        <begin position="82"/>
        <end position="140"/>
    </location>
</feature>
<dbReference type="Pfam" id="PF00571">
    <property type="entry name" value="CBS"/>
    <property type="match status" value="1"/>
</dbReference>
<comment type="catalytic activity">
    <reaction evidence="2">
        <text>2 GTP = 3',3'-c-di-GMP + 2 diphosphate</text>
        <dbReference type="Rhea" id="RHEA:24898"/>
        <dbReference type="ChEBI" id="CHEBI:33019"/>
        <dbReference type="ChEBI" id="CHEBI:37565"/>
        <dbReference type="ChEBI" id="CHEBI:58805"/>
        <dbReference type="EC" id="2.7.7.65"/>
    </reaction>
</comment>
<keyword evidence="3" id="KW-0129">CBS domain</keyword>
<name>A0A5C8CKN8_9SPIR</name>
<feature type="domain" description="GGDEF" evidence="4">
    <location>
        <begin position="203"/>
        <end position="343"/>
    </location>
</feature>
<gene>
    <name evidence="6" type="ORF">EPJ80_01340</name>
</gene>
<dbReference type="InterPro" id="IPR000160">
    <property type="entry name" value="GGDEF_dom"/>
</dbReference>
<dbReference type="EMBL" id="SAXT01000001">
    <property type="protein sequence ID" value="TXJ13418.1"/>
    <property type="molecule type" value="Genomic_DNA"/>
</dbReference>
<evidence type="ECO:0000259" key="5">
    <source>
        <dbReference type="PROSITE" id="PS51371"/>
    </source>
</evidence>
<dbReference type="CDD" id="cd02205">
    <property type="entry name" value="CBS_pair_SF"/>
    <property type="match status" value="1"/>
</dbReference>
<protein>
    <recommendedName>
        <fullName evidence="1">diguanylate cyclase</fullName>
        <ecNumber evidence="1">2.7.7.65</ecNumber>
    </recommendedName>
</protein>
<comment type="caution">
    <text evidence="6">The sequence shown here is derived from an EMBL/GenBank/DDBJ whole genome shotgun (WGS) entry which is preliminary data.</text>
</comment>
<dbReference type="Gene3D" id="3.30.70.270">
    <property type="match status" value="1"/>
</dbReference>
<dbReference type="GO" id="GO:0005886">
    <property type="term" value="C:plasma membrane"/>
    <property type="evidence" value="ECO:0007669"/>
    <property type="project" value="TreeGrafter"/>
</dbReference>
<dbReference type="SMART" id="SM00116">
    <property type="entry name" value="CBS"/>
    <property type="match status" value="2"/>
</dbReference>
<sequence>MYKNAVKSHIDSDIKIVKKNITLSKLIANKENFKLLAIVNESNKLVGIIDYRQLSISVLKQLSKKTTKNIEAVLNKEISFYMNKDFITAYPEDDLEKIFDNMLKNKTEYIIIVDNKNHPLGVANLYDLYETVIKLKIRNIGLNISLIEEKSSMEKDNVIKNLIKEIDTLNAQSTIDALTGLYNVRFFNKVIDEEVERAIRYNYNMSIMFMDLDHFKNVNDIYGHDCGNFILHEIGKLLNNSSDNISILRKSDIAIRYGGEEFLVICPNTKKEQAYILAERIRKTIEKKSFFYEKNIINITISIGVSEYKPSSKKVISDTIKESDSAMYEAKRMGRNKVSVFND</sequence>
<dbReference type="GO" id="GO:0052621">
    <property type="term" value="F:diguanylate cyclase activity"/>
    <property type="evidence" value="ECO:0007669"/>
    <property type="project" value="UniProtKB-EC"/>
</dbReference>
<dbReference type="RefSeq" id="WP_147757587.1">
    <property type="nucleotide sequence ID" value="NZ_SAXT01000001.1"/>
</dbReference>
<dbReference type="PROSITE" id="PS50887">
    <property type="entry name" value="GGDEF"/>
    <property type="match status" value="1"/>
</dbReference>
<dbReference type="AlphaFoldDB" id="A0A5C8CKN8"/>
<proteinExistence type="predicted"/>
<evidence type="ECO:0000259" key="4">
    <source>
        <dbReference type="PROSITE" id="PS50887"/>
    </source>
</evidence>
<dbReference type="FunFam" id="3.30.70.270:FF:000001">
    <property type="entry name" value="Diguanylate cyclase domain protein"/>
    <property type="match status" value="1"/>
</dbReference>
<dbReference type="InterPro" id="IPR050469">
    <property type="entry name" value="Diguanylate_Cyclase"/>
</dbReference>
<evidence type="ECO:0000256" key="2">
    <source>
        <dbReference type="ARBA" id="ARBA00034247"/>
    </source>
</evidence>
<dbReference type="GO" id="GO:0043709">
    <property type="term" value="P:cell adhesion involved in single-species biofilm formation"/>
    <property type="evidence" value="ECO:0007669"/>
    <property type="project" value="TreeGrafter"/>
</dbReference>
<dbReference type="GO" id="GO:1902201">
    <property type="term" value="P:negative regulation of bacterial-type flagellum-dependent cell motility"/>
    <property type="evidence" value="ECO:0007669"/>
    <property type="project" value="TreeGrafter"/>
</dbReference>
<dbReference type="NCBIfam" id="TIGR00254">
    <property type="entry name" value="GGDEF"/>
    <property type="match status" value="1"/>
</dbReference>
<dbReference type="CDD" id="cd01949">
    <property type="entry name" value="GGDEF"/>
    <property type="match status" value="1"/>
</dbReference>
<dbReference type="SMART" id="SM00267">
    <property type="entry name" value="GGDEF"/>
    <property type="match status" value="1"/>
</dbReference>
<organism evidence="6 7">
    <name type="scientific">Brachyspira aalborgi</name>
    <dbReference type="NCBI Taxonomy" id="29522"/>
    <lineage>
        <taxon>Bacteria</taxon>
        <taxon>Pseudomonadati</taxon>
        <taxon>Spirochaetota</taxon>
        <taxon>Spirochaetia</taxon>
        <taxon>Brachyspirales</taxon>
        <taxon>Brachyspiraceae</taxon>
        <taxon>Brachyspira</taxon>
    </lineage>
</organism>
<dbReference type="InterPro" id="IPR029787">
    <property type="entry name" value="Nucleotide_cyclase"/>
</dbReference>
<evidence type="ECO:0000256" key="1">
    <source>
        <dbReference type="ARBA" id="ARBA00012528"/>
    </source>
</evidence>
<accession>A0A5C8CKN8</accession>
<dbReference type="Gene3D" id="3.10.580.10">
    <property type="entry name" value="CBS-domain"/>
    <property type="match status" value="1"/>
</dbReference>
<dbReference type="SUPFAM" id="SSF54631">
    <property type="entry name" value="CBS-domain pair"/>
    <property type="match status" value="1"/>
</dbReference>
<dbReference type="InterPro" id="IPR000644">
    <property type="entry name" value="CBS_dom"/>
</dbReference>
<dbReference type="SUPFAM" id="SSF55073">
    <property type="entry name" value="Nucleotide cyclase"/>
    <property type="match status" value="1"/>
</dbReference>
<evidence type="ECO:0000256" key="3">
    <source>
        <dbReference type="PROSITE-ProRule" id="PRU00703"/>
    </source>
</evidence>
<dbReference type="PANTHER" id="PTHR45138:SF9">
    <property type="entry name" value="DIGUANYLATE CYCLASE DGCM-RELATED"/>
    <property type="match status" value="1"/>
</dbReference>
<evidence type="ECO:0000313" key="6">
    <source>
        <dbReference type="EMBL" id="TXJ13418.1"/>
    </source>
</evidence>
<dbReference type="InterPro" id="IPR046342">
    <property type="entry name" value="CBS_dom_sf"/>
</dbReference>
<dbReference type="Proteomes" id="UP000325116">
    <property type="component" value="Unassembled WGS sequence"/>
</dbReference>
<dbReference type="EC" id="2.7.7.65" evidence="1"/>